<accession>A0A2N8K9T1</accession>
<evidence type="ECO:0000313" key="2">
    <source>
        <dbReference type="Proteomes" id="UP000235994"/>
    </source>
</evidence>
<organism evidence="1 2">
    <name type="scientific">Achromobacter pulmonis</name>
    <dbReference type="NCBI Taxonomy" id="1389932"/>
    <lineage>
        <taxon>Bacteria</taxon>
        <taxon>Pseudomonadati</taxon>
        <taxon>Pseudomonadota</taxon>
        <taxon>Betaproteobacteria</taxon>
        <taxon>Burkholderiales</taxon>
        <taxon>Alcaligenaceae</taxon>
        <taxon>Achromobacter</taxon>
    </lineage>
</organism>
<name>A0A2N8K9T1_9BURK</name>
<keyword evidence="2" id="KW-1185">Reference proteome</keyword>
<reference evidence="1 2" key="1">
    <citation type="submission" date="2018-01" db="EMBL/GenBank/DDBJ databases">
        <title>The draft genome of an aniline degradation strain ANB-1.</title>
        <authorList>
            <person name="Zhang L."/>
            <person name="Jiang J."/>
        </authorList>
    </citation>
    <scope>NUCLEOTIDE SEQUENCE [LARGE SCALE GENOMIC DNA]</scope>
    <source>
        <strain evidence="1 2">ANB-1</strain>
    </source>
</reference>
<dbReference type="AlphaFoldDB" id="A0A2N8K9T1"/>
<proteinExistence type="predicted"/>
<protein>
    <submittedName>
        <fullName evidence="1">Uncharacterized protein</fullName>
    </submittedName>
</protein>
<sequence length="193" mass="21114">MSARLGSLLLILASALALYGMQRSTPRYMDLTGPIVERGVMGEAVDTRLFQATVERVQFARQLAYRRLGAEQVRDTGGVWAIVWLRLAAADTSATMAEAAWLGPDGLAYRHTDRLSLARGVPPYALDPGLPRSVRLVFEIRPDQARGAALLLSSRYGPRLDSQARIALDDVPVDADGRPQAIARYDLDQESPP</sequence>
<gene>
    <name evidence="1" type="ORF">C1I89_30060</name>
</gene>
<dbReference type="Proteomes" id="UP000235994">
    <property type="component" value="Unassembled WGS sequence"/>
</dbReference>
<evidence type="ECO:0000313" key="1">
    <source>
        <dbReference type="EMBL" id="PND30213.1"/>
    </source>
</evidence>
<dbReference type="EMBL" id="POQS01000010">
    <property type="protein sequence ID" value="PND30213.1"/>
    <property type="molecule type" value="Genomic_DNA"/>
</dbReference>
<comment type="caution">
    <text evidence="1">The sequence shown here is derived from an EMBL/GenBank/DDBJ whole genome shotgun (WGS) entry which is preliminary data.</text>
</comment>
<dbReference type="RefSeq" id="WP_102775923.1">
    <property type="nucleotide sequence ID" value="NZ_POQS01000010.1"/>
</dbReference>